<reference evidence="1" key="1">
    <citation type="journal article" date="2013" name="Nature">
        <title>Draft genome of the wheat A-genome progenitor Triticum urartu.</title>
        <authorList>
            <person name="Ling H.Q."/>
            <person name="Zhao S."/>
            <person name="Liu D."/>
            <person name="Wang J."/>
            <person name="Sun H."/>
            <person name="Zhang C."/>
            <person name="Fan H."/>
            <person name="Li D."/>
            <person name="Dong L."/>
            <person name="Tao Y."/>
            <person name="Gao C."/>
            <person name="Wu H."/>
            <person name="Li Y."/>
            <person name="Cui Y."/>
            <person name="Guo X."/>
            <person name="Zheng S."/>
            <person name="Wang B."/>
            <person name="Yu K."/>
            <person name="Liang Q."/>
            <person name="Yang W."/>
            <person name="Lou X."/>
            <person name="Chen J."/>
            <person name="Feng M."/>
            <person name="Jian J."/>
            <person name="Zhang X."/>
            <person name="Luo G."/>
            <person name="Jiang Y."/>
            <person name="Liu J."/>
            <person name="Wang Z."/>
            <person name="Sha Y."/>
            <person name="Zhang B."/>
            <person name="Wu H."/>
            <person name="Tang D."/>
            <person name="Shen Q."/>
            <person name="Xue P."/>
            <person name="Zou S."/>
            <person name="Wang X."/>
            <person name="Liu X."/>
            <person name="Wang F."/>
            <person name="Yang Y."/>
            <person name="An X."/>
            <person name="Dong Z."/>
            <person name="Zhang K."/>
            <person name="Zhang X."/>
            <person name="Luo M.C."/>
            <person name="Dvorak J."/>
            <person name="Tong Y."/>
            <person name="Wang J."/>
            <person name="Yang H."/>
            <person name="Li Z."/>
            <person name="Wang D."/>
            <person name="Zhang A."/>
            <person name="Wang J."/>
        </authorList>
    </citation>
    <scope>NUCLEOTIDE SEQUENCE</scope>
</reference>
<evidence type="ECO:0000313" key="1">
    <source>
        <dbReference type="EMBL" id="EMS51046.1"/>
    </source>
</evidence>
<gene>
    <name evidence="1" type="ORF">TRIUR3_12905</name>
</gene>
<organism evidence="1">
    <name type="scientific">Triticum urartu</name>
    <name type="common">Red wild einkorn</name>
    <name type="synonym">Crithodium urartu</name>
    <dbReference type="NCBI Taxonomy" id="4572"/>
    <lineage>
        <taxon>Eukaryota</taxon>
        <taxon>Viridiplantae</taxon>
        <taxon>Streptophyta</taxon>
        <taxon>Embryophyta</taxon>
        <taxon>Tracheophyta</taxon>
        <taxon>Spermatophyta</taxon>
        <taxon>Magnoliopsida</taxon>
        <taxon>Liliopsida</taxon>
        <taxon>Poales</taxon>
        <taxon>Poaceae</taxon>
        <taxon>BOP clade</taxon>
        <taxon>Pooideae</taxon>
        <taxon>Triticodae</taxon>
        <taxon>Triticeae</taxon>
        <taxon>Triticinae</taxon>
        <taxon>Triticum</taxon>
    </lineage>
</organism>
<dbReference type="OMA" id="WPDIVIA"/>
<proteinExistence type="predicted"/>
<name>M7YVB4_TRIUA</name>
<dbReference type="AlphaFoldDB" id="M7YVB4"/>
<protein>
    <submittedName>
        <fullName evidence="1">Uncharacterized protein</fullName>
    </submittedName>
</protein>
<dbReference type="EMBL" id="KD224569">
    <property type="protein sequence ID" value="EMS51046.1"/>
    <property type="molecule type" value="Genomic_DNA"/>
</dbReference>
<sequence>MLRAEPVIPSHVVLGRIFLARLVRSAAIHYPSGYSGGAAAAKLGATVEPACLAMGWESDRRAAVIVQSRRQLCSPDGVAAAVVPFRRHRRPVQNRARPWGGPPIKTEAWPDIVIAQISVRFSQWITGKMKQWPSSLSVNTVLQANQLAP</sequence>
<accession>M7YVB4</accession>